<dbReference type="EMBL" id="BOQM01000023">
    <property type="protein sequence ID" value="GIM86392.1"/>
    <property type="molecule type" value="Genomic_DNA"/>
</dbReference>
<accession>A0ABQ4JUK0</accession>
<dbReference type="Proteomes" id="UP000677457">
    <property type="component" value="Unassembled WGS sequence"/>
</dbReference>
<evidence type="ECO:0000313" key="3">
    <source>
        <dbReference type="Proteomes" id="UP000677457"/>
    </source>
</evidence>
<feature type="region of interest" description="Disordered" evidence="1">
    <location>
        <begin position="62"/>
        <end position="86"/>
    </location>
</feature>
<evidence type="ECO:0000256" key="1">
    <source>
        <dbReference type="SAM" id="MobiDB-lite"/>
    </source>
</evidence>
<name>A0ABQ4JUK0_SALAC</name>
<organism evidence="2 3">
    <name type="scientific">Salinispora arenicola</name>
    <dbReference type="NCBI Taxonomy" id="168697"/>
    <lineage>
        <taxon>Bacteria</taxon>
        <taxon>Bacillati</taxon>
        <taxon>Actinomycetota</taxon>
        <taxon>Actinomycetes</taxon>
        <taxon>Micromonosporales</taxon>
        <taxon>Micromonosporaceae</taxon>
        <taxon>Salinispora</taxon>
    </lineage>
</organism>
<evidence type="ECO:0000313" key="2">
    <source>
        <dbReference type="EMBL" id="GIM86392.1"/>
    </source>
</evidence>
<keyword evidence="3" id="KW-1185">Reference proteome</keyword>
<proteinExistence type="predicted"/>
<feature type="region of interest" description="Disordered" evidence="1">
    <location>
        <begin position="105"/>
        <end position="141"/>
    </location>
</feature>
<gene>
    <name evidence="2" type="ORF">Sar04_31280</name>
</gene>
<reference evidence="2 3" key="1">
    <citation type="submission" date="2021-03" db="EMBL/GenBank/DDBJ databases">
        <title>Whole genome shotgun sequence of Salinispora arenicola NBRC 105043.</title>
        <authorList>
            <person name="Komaki H."/>
            <person name="Tamura T."/>
        </authorList>
    </citation>
    <scope>NUCLEOTIDE SEQUENCE [LARGE SCALE GENOMIC DNA]</scope>
    <source>
        <strain evidence="2 3">NBRC 105043</strain>
    </source>
</reference>
<protein>
    <submittedName>
        <fullName evidence="2">Uncharacterized protein</fullName>
    </submittedName>
</protein>
<comment type="caution">
    <text evidence="2">The sequence shown here is derived from an EMBL/GenBank/DDBJ whole genome shotgun (WGS) entry which is preliminary data.</text>
</comment>
<sequence>MFVVGESARHRGRPQRAIRLPGPTYDRSTAATLDLATGPCSTDANERDTVQSLLAHAASITTGTPVRQRGGTVARPTPPREGVTSGGEVCHVCFLSGRLFVTRSHQDDAATASDQEEHGTEDDHEGADATEQAGLRASHRK</sequence>